<dbReference type="AlphaFoldDB" id="A0A9N9J261"/>
<gene>
    <name evidence="2" type="ORF">ALEPTO_LOCUS13589</name>
</gene>
<organism evidence="2 3">
    <name type="scientific">Ambispora leptoticha</name>
    <dbReference type="NCBI Taxonomy" id="144679"/>
    <lineage>
        <taxon>Eukaryota</taxon>
        <taxon>Fungi</taxon>
        <taxon>Fungi incertae sedis</taxon>
        <taxon>Mucoromycota</taxon>
        <taxon>Glomeromycotina</taxon>
        <taxon>Glomeromycetes</taxon>
        <taxon>Archaeosporales</taxon>
        <taxon>Ambisporaceae</taxon>
        <taxon>Ambispora</taxon>
    </lineage>
</organism>
<dbReference type="Proteomes" id="UP000789508">
    <property type="component" value="Unassembled WGS sequence"/>
</dbReference>
<evidence type="ECO:0000313" key="2">
    <source>
        <dbReference type="EMBL" id="CAG8758937.1"/>
    </source>
</evidence>
<reference evidence="2" key="1">
    <citation type="submission" date="2021-06" db="EMBL/GenBank/DDBJ databases">
        <authorList>
            <person name="Kallberg Y."/>
            <person name="Tangrot J."/>
            <person name="Rosling A."/>
        </authorList>
    </citation>
    <scope>NUCLEOTIDE SEQUENCE</scope>
    <source>
        <strain evidence="2">FL130A</strain>
    </source>
</reference>
<dbReference type="Pfam" id="PF00078">
    <property type="entry name" value="RVT_1"/>
    <property type="match status" value="1"/>
</dbReference>
<name>A0A9N9J261_9GLOM</name>
<comment type="caution">
    <text evidence="2">The sequence shown here is derived from an EMBL/GenBank/DDBJ whole genome shotgun (WGS) entry which is preliminary data.</text>
</comment>
<dbReference type="InterPro" id="IPR043502">
    <property type="entry name" value="DNA/RNA_pol_sf"/>
</dbReference>
<evidence type="ECO:0000259" key="1">
    <source>
        <dbReference type="Pfam" id="PF00078"/>
    </source>
</evidence>
<dbReference type="Gene3D" id="3.30.70.270">
    <property type="match status" value="1"/>
</dbReference>
<feature type="domain" description="Reverse transcriptase" evidence="1">
    <location>
        <begin position="1"/>
        <end position="47"/>
    </location>
</feature>
<dbReference type="SUPFAM" id="SSF56672">
    <property type="entry name" value="DNA/RNA polymerases"/>
    <property type="match status" value="1"/>
</dbReference>
<feature type="non-terminal residue" evidence="2">
    <location>
        <position position="74"/>
    </location>
</feature>
<dbReference type="InterPro" id="IPR043128">
    <property type="entry name" value="Rev_trsase/Diguanyl_cyclase"/>
</dbReference>
<keyword evidence="3" id="KW-1185">Reference proteome</keyword>
<dbReference type="EMBL" id="CAJVPS010045191">
    <property type="protein sequence ID" value="CAG8758937.1"/>
    <property type="molecule type" value="Genomic_DNA"/>
</dbReference>
<sequence>MDDVTVLVQSPEELLKNLEMVFESIKRAGMVLKPEKCEFCKTETKILNHLVSFRKIHPNQVKKEEAKKLKVPKT</sequence>
<proteinExistence type="predicted"/>
<dbReference type="InterPro" id="IPR000477">
    <property type="entry name" value="RT_dom"/>
</dbReference>
<evidence type="ECO:0000313" key="3">
    <source>
        <dbReference type="Proteomes" id="UP000789508"/>
    </source>
</evidence>
<protein>
    <submittedName>
        <fullName evidence="2">13754_t:CDS:1</fullName>
    </submittedName>
</protein>
<accession>A0A9N9J261</accession>
<dbReference type="OrthoDB" id="3250101at2759"/>